<dbReference type="InterPro" id="IPR008030">
    <property type="entry name" value="NmrA-like"/>
</dbReference>
<comment type="caution">
    <text evidence="2">The sequence shown here is derived from an EMBL/GenBank/DDBJ whole genome shotgun (WGS) entry which is preliminary data.</text>
</comment>
<organism evidence="2 3">
    <name type="scientific">Mycoplana azooxidifex</name>
    <dbReference type="NCBI Taxonomy" id="1636188"/>
    <lineage>
        <taxon>Bacteria</taxon>
        <taxon>Pseudomonadati</taxon>
        <taxon>Pseudomonadota</taxon>
        <taxon>Alphaproteobacteria</taxon>
        <taxon>Hyphomicrobiales</taxon>
        <taxon>Rhizobiaceae</taxon>
        <taxon>Mycoplana</taxon>
    </lineage>
</organism>
<protein>
    <submittedName>
        <fullName evidence="2">NAD(P)H dehydrogenase (Quinone)</fullName>
        <ecNumber evidence="2">1.6.5.2</ecNumber>
    </submittedName>
</protein>
<feature type="domain" description="NmrA-like" evidence="1">
    <location>
        <begin position="2"/>
        <end position="233"/>
    </location>
</feature>
<dbReference type="Proteomes" id="UP000574761">
    <property type="component" value="Unassembled WGS sequence"/>
</dbReference>
<dbReference type="PANTHER" id="PTHR47129:SF1">
    <property type="entry name" value="NMRA-LIKE DOMAIN-CONTAINING PROTEIN"/>
    <property type="match status" value="1"/>
</dbReference>
<accession>A0A7W6DAG6</accession>
<dbReference type="EC" id="1.6.5.2" evidence="2"/>
<dbReference type="AlphaFoldDB" id="A0A7W6DAG6"/>
<dbReference type="InterPro" id="IPR052718">
    <property type="entry name" value="NmrA-type_oxidoreductase"/>
</dbReference>
<keyword evidence="2" id="KW-0560">Oxidoreductase</keyword>
<evidence type="ECO:0000313" key="3">
    <source>
        <dbReference type="Proteomes" id="UP000574761"/>
    </source>
</evidence>
<sequence length="295" mass="30570">MSETVLITGASGQLGRIVLDRVLASGKVAPASVIAASRDISKLADYAARGVAVREVDFDDAAALPAAFAGADRVLIISTDAVGEPGKRLAQHVAAVEAAASAGAKRILYTSMPQPDDSAVTFAGDHLGTENAIKATGVPYTIFRNGWYMENLFMALPHALQAGQWYSSAGDGRIAHVARQDVGAAIAAGLLATDEKSRIYTLTGAVAYTTEEIAAAASRATGRPLRVFHVTDDQLAGGLKAAGLPDFMVPTVVSFDTNTREGKIAMATGDVEELTGKMPLALDAFLAENAKALLA</sequence>
<reference evidence="2 3" key="1">
    <citation type="submission" date="2020-08" db="EMBL/GenBank/DDBJ databases">
        <title>Genomic Encyclopedia of Type Strains, Phase IV (KMG-IV): sequencing the most valuable type-strain genomes for metagenomic binning, comparative biology and taxonomic classification.</title>
        <authorList>
            <person name="Goeker M."/>
        </authorList>
    </citation>
    <scope>NUCLEOTIDE SEQUENCE [LARGE SCALE GENOMIC DNA]</scope>
    <source>
        <strain evidence="2 3">DSM 100211</strain>
    </source>
</reference>
<evidence type="ECO:0000259" key="1">
    <source>
        <dbReference type="Pfam" id="PF05368"/>
    </source>
</evidence>
<dbReference type="GO" id="GO:0003955">
    <property type="term" value="F:NAD(P)H dehydrogenase (quinone) activity"/>
    <property type="evidence" value="ECO:0007669"/>
    <property type="project" value="UniProtKB-EC"/>
</dbReference>
<proteinExistence type="predicted"/>
<dbReference type="Gene3D" id="3.90.25.10">
    <property type="entry name" value="UDP-galactose 4-epimerase, domain 1"/>
    <property type="match status" value="1"/>
</dbReference>
<evidence type="ECO:0000313" key="2">
    <source>
        <dbReference type="EMBL" id="MBB3975269.1"/>
    </source>
</evidence>
<dbReference type="PANTHER" id="PTHR47129">
    <property type="entry name" value="QUINONE OXIDOREDUCTASE 2"/>
    <property type="match status" value="1"/>
</dbReference>
<dbReference type="SUPFAM" id="SSF51735">
    <property type="entry name" value="NAD(P)-binding Rossmann-fold domains"/>
    <property type="match status" value="1"/>
</dbReference>
<dbReference type="Pfam" id="PF05368">
    <property type="entry name" value="NmrA"/>
    <property type="match status" value="1"/>
</dbReference>
<dbReference type="EMBL" id="JACIEE010000001">
    <property type="protein sequence ID" value="MBB3975269.1"/>
    <property type="molecule type" value="Genomic_DNA"/>
</dbReference>
<name>A0A7W6DAG6_9HYPH</name>
<dbReference type="Gene3D" id="3.40.50.720">
    <property type="entry name" value="NAD(P)-binding Rossmann-like Domain"/>
    <property type="match status" value="1"/>
</dbReference>
<dbReference type="InterPro" id="IPR036291">
    <property type="entry name" value="NAD(P)-bd_dom_sf"/>
</dbReference>
<gene>
    <name evidence="2" type="ORF">GGQ64_000445</name>
</gene>
<dbReference type="RefSeq" id="WP_183798386.1">
    <property type="nucleotide sequence ID" value="NZ_JACIEE010000001.1"/>
</dbReference>
<keyword evidence="3" id="KW-1185">Reference proteome</keyword>